<comment type="caution">
    <text evidence="3">The sequence shown here is derived from an EMBL/GenBank/DDBJ whole genome shotgun (WGS) entry which is preliminary data.</text>
</comment>
<gene>
    <name evidence="3" type="ORF">A0H81_05116</name>
</gene>
<evidence type="ECO:0000256" key="1">
    <source>
        <dbReference type="SAM" id="MobiDB-lite"/>
    </source>
</evidence>
<dbReference type="InterPro" id="IPR011333">
    <property type="entry name" value="SKP1/BTB/POZ_sf"/>
</dbReference>
<dbReference type="EMBL" id="LUGG01000005">
    <property type="protein sequence ID" value="OBZ74467.1"/>
    <property type="molecule type" value="Genomic_DNA"/>
</dbReference>
<accession>A0A1C7MCY3</accession>
<reference evidence="3 4" key="1">
    <citation type="submission" date="2016-03" db="EMBL/GenBank/DDBJ databases">
        <title>Whole genome sequencing of Grifola frondosa 9006-11.</title>
        <authorList>
            <person name="Min B."/>
            <person name="Park H."/>
            <person name="Kim J.-G."/>
            <person name="Cho H."/>
            <person name="Oh Y.-L."/>
            <person name="Kong W.-S."/>
            <person name="Choi I.-G."/>
        </authorList>
    </citation>
    <scope>NUCLEOTIDE SEQUENCE [LARGE SCALE GENOMIC DNA]</scope>
    <source>
        <strain evidence="3 4">9006-11</strain>
    </source>
</reference>
<proteinExistence type="predicted"/>
<keyword evidence="4" id="KW-1185">Reference proteome</keyword>
<sequence>MSSDITSRKRPRVEDSVDGTVGGGNELELKRDNVQRDADIWFADGNVVLIAGNVTFRVHKSLLAQHSQVFSDIFTVPQPPDAEIMDGCPVVTVSDSPQDFKHLLVLIFKNQNFFQVGTSIPFGMLSAVIRWDTNRFSDWLDESPALVKLNWTLEDAIDVVHIARLTNTESILPVALYYCCHLEAALVEGVQREDGPPYIYRPKTFADV</sequence>
<dbReference type="AlphaFoldDB" id="A0A1C7MCY3"/>
<dbReference type="PROSITE" id="PS50097">
    <property type="entry name" value="BTB"/>
    <property type="match status" value="1"/>
</dbReference>
<evidence type="ECO:0000259" key="2">
    <source>
        <dbReference type="PROSITE" id="PS50097"/>
    </source>
</evidence>
<evidence type="ECO:0000313" key="3">
    <source>
        <dbReference type="EMBL" id="OBZ74467.1"/>
    </source>
</evidence>
<evidence type="ECO:0000313" key="4">
    <source>
        <dbReference type="Proteomes" id="UP000092993"/>
    </source>
</evidence>
<dbReference type="Proteomes" id="UP000092993">
    <property type="component" value="Unassembled WGS sequence"/>
</dbReference>
<organism evidence="3 4">
    <name type="scientific">Grifola frondosa</name>
    <name type="common">Maitake</name>
    <name type="synonym">Polyporus frondosus</name>
    <dbReference type="NCBI Taxonomy" id="5627"/>
    <lineage>
        <taxon>Eukaryota</taxon>
        <taxon>Fungi</taxon>
        <taxon>Dikarya</taxon>
        <taxon>Basidiomycota</taxon>
        <taxon>Agaricomycotina</taxon>
        <taxon>Agaricomycetes</taxon>
        <taxon>Polyporales</taxon>
        <taxon>Grifolaceae</taxon>
        <taxon>Grifola</taxon>
    </lineage>
</organism>
<dbReference type="SUPFAM" id="SSF54695">
    <property type="entry name" value="POZ domain"/>
    <property type="match status" value="1"/>
</dbReference>
<dbReference type="InterPro" id="IPR000210">
    <property type="entry name" value="BTB/POZ_dom"/>
</dbReference>
<protein>
    <recommendedName>
        <fullName evidence="2">BTB domain-containing protein</fullName>
    </recommendedName>
</protein>
<dbReference type="CDD" id="cd18186">
    <property type="entry name" value="BTB_POZ_ZBTB_KLHL-like"/>
    <property type="match status" value="1"/>
</dbReference>
<feature type="region of interest" description="Disordered" evidence="1">
    <location>
        <begin position="1"/>
        <end position="26"/>
    </location>
</feature>
<dbReference type="Pfam" id="PF00651">
    <property type="entry name" value="BTB"/>
    <property type="match status" value="1"/>
</dbReference>
<name>A0A1C7MCY3_GRIFR</name>
<dbReference type="OrthoDB" id="3027208at2759"/>
<dbReference type="Gene3D" id="3.30.710.10">
    <property type="entry name" value="Potassium Channel Kv1.1, Chain A"/>
    <property type="match status" value="1"/>
</dbReference>
<dbReference type="OMA" id="WEEHASR"/>
<feature type="domain" description="BTB" evidence="2">
    <location>
        <begin position="45"/>
        <end position="111"/>
    </location>
</feature>